<evidence type="ECO:0000259" key="7">
    <source>
        <dbReference type="Pfam" id="PF03876"/>
    </source>
</evidence>
<dbReference type="HOGENOM" id="CLU_085878_2_0_1"/>
<comment type="similarity">
    <text evidence="2">Belongs to the eukaryotic RPB7/RPC8 RNA polymerase subunit family.</text>
</comment>
<dbReference type="PANTHER" id="PTHR12709">
    <property type="entry name" value="DNA-DIRECTED RNA POLYMERASE II, III"/>
    <property type="match status" value="1"/>
</dbReference>
<dbReference type="FunCoup" id="A0A066W318">
    <property type="interactions" value="444"/>
</dbReference>
<dbReference type="GO" id="GO:0000932">
    <property type="term" value="C:P-body"/>
    <property type="evidence" value="ECO:0007669"/>
    <property type="project" value="TreeGrafter"/>
</dbReference>
<dbReference type="InterPro" id="IPR003029">
    <property type="entry name" value="S1_domain"/>
</dbReference>
<keyword evidence="9" id="KW-1185">Reference proteome</keyword>
<evidence type="ECO:0000313" key="8">
    <source>
        <dbReference type="EMBL" id="KDN45479.1"/>
    </source>
</evidence>
<dbReference type="GO" id="GO:0003697">
    <property type="term" value="F:single-stranded DNA binding"/>
    <property type="evidence" value="ECO:0007669"/>
    <property type="project" value="TreeGrafter"/>
</dbReference>
<dbReference type="Pfam" id="PF00575">
    <property type="entry name" value="S1"/>
    <property type="match status" value="1"/>
</dbReference>
<organism evidence="8 9">
    <name type="scientific">Tilletiaria anomala (strain ATCC 24038 / CBS 436.72 / UBC 951)</name>
    <dbReference type="NCBI Taxonomy" id="1037660"/>
    <lineage>
        <taxon>Eukaryota</taxon>
        <taxon>Fungi</taxon>
        <taxon>Dikarya</taxon>
        <taxon>Basidiomycota</taxon>
        <taxon>Ustilaginomycotina</taxon>
        <taxon>Exobasidiomycetes</taxon>
        <taxon>Georgefischeriales</taxon>
        <taxon>Tilletiariaceae</taxon>
        <taxon>Tilletiaria</taxon>
    </lineage>
</organism>
<comment type="caution">
    <text evidence="8">The sequence shown here is derived from an EMBL/GenBank/DDBJ whole genome shotgun (WGS) entry which is preliminary data.</text>
</comment>
<comment type="subcellular location">
    <subcellularLocation>
        <location evidence="1">Nucleus</location>
    </subcellularLocation>
</comment>
<keyword evidence="5" id="KW-0539">Nucleus</keyword>
<feature type="domain" description="S1 motif" evidence="6">
    <location>
        <begin position="80"/>
        <end position="157"/>
    </location>
</feature>
<evidence type="ECO:0000256" key="5">
    <source>
        <dbReference type="ARBA" id="ARBA00023242"/>
    </source>
</evidence>
<dbReference type="EMBL" id="JMSN01000042">
    <property type="protein sequence ID" value="KDN45479.1"/>
    <property type="molecule type" value="Genomic_DNA"/>
</dbReference>
<feature type="domain" description="RNA polymerase Rpb7-like N-terminal" evidence="7">
    <location>
        <begin position="10"/>
        <end position="66"/>
    </location>
</feature>
<dbReference type="GO" id="GO:0060213">
    <property type="term" value="P:positive regulation of nuclear-transcribed mRNA poly(A) tail shortening"/>
    <property type="evidence" value="ECO:0007669"/>
    <property type="project" value="TreeGrafter"/>
</dbReference>
<keyword evidence="3 8" id="KW-0240">DNA-directed RNA polymerase</keyword>
<dbReference type="RefSeq" id="XP_013243212.1">
    <property type="nucleotide sequence ID" value="XM_013387758.1"/>
</dbReference>
<dbReference type="GO" id="GO:0005665">
    <property type="term" value="C:RNA polymerase II, core complex"/>
    <property type="evidence" value="ECO:0007669"/>
    <property type="project" value="TreeGrafter"/>
</dbReference>
<dbReference type="Gene3D" id="3.30.1490.120">
    <property type="entry name" value="RNA polymerase Rpb7-like, N-terminal domain"/>
    <property type="match status" value="1"/>
</dbReference>
<proteinExistence type="inferred from homology"/>
<dbReference type="AlphaFoldDB" id="A0A066W318"/>
<evidence type="ECO:0000256" key="2">
    <source>
        <dbReference type="ARBA" id="ARBA00009307"/>
    </source>
</evidence>
<dbReference type="GO" id="GO:0006367">
    <property type="term" value="P:transcription initiation at RNA polymerase II promoter"/>
    <property type="evidence" value="ECO:0007669"/>
    <property type="project" value="TreeGrafter"/>
</dbReference>
<reference evidence="8 9" key="1">
    <citation type="submission" date="2014-05" db="EMBL/GenBank/DDBJ databases">
        <title>Draft genome sequence of a rare smut relative, Tilletiaria anomala UBC 951.</title>
        <authorList>
            <consortium name="DOE Joint Genome Institute"/>
            <person name="Toome M."/>
            <person name="Kuo A."/>
            <person name="Henrissat B."/>
            <person name="Lipzen A."/>
            <person name="Tritt A."/>
            <person name="Yoshinaga Y."/>
            <person name="Zane M."/>
            <person name="Barry K."/>
            <person name="Grigoriev I.V."/>
            <person name="Spatafora J.W."/>
            <person name="Aimea M.C."/>
        </authorList>
    </citation>
    <scope>NUCLEOTIDE SEQUENCE [LARGE SCALE GENOMIC DNA]</scope>
    <source>
        <strain evidence="8 9">UBC 951</strain>
    </source>
</reference>
<dbReference type="Pfam" id="PF03876">
    <property type="entry name" value="SHS2_Rpb7-N"/>
    <property type="match status" value="1"/>
</dbReference>
<evidence type="ECO:0000256" key="3">
    <source>
        <dbReference type="ARBA" id="ARBA00022478"/>
    </source>
</evidence>
<dbReference type="GO" id="GO:0031369">
    <property type="term" value="F:translation initiation factor binding"/>
    <property type="evidence" value="ECO:0007669"/>
    <property type="project" value="TreeGrafter"/>
</dbReference>
<dbReference type="FunFam" id="2.40.50.140:FF:000043">
    <property type="entry name" value="DNA-directed RNA polymerase II subunit RPB7"/>
    <property type="match status" value="1"/>
</dbReference>
<dbReference type="Proteomes" id="UP000027361">
    <property type="component" value="Unassembled WGS sequence"/>
</dbReference>
<dbReference type="SUPFAM" id="SSF50249">
    <property type="entry name" value="Nucleic acid-binding proteins"/>
    <property type="match status" value="1"/>
</dbReference>
<evidence type="ECO:0000256" key="4">
    <source>
        <dbReference type="ARBA" id="ARBA00023163"/>
    </source>
</evidence>
<dbReference type="InterPro" id="IPR012340">
    <property type="entry name" value="NA-bd_OB-fold"/>
</dbReference>
<dbReference type="InterPro" id="IPR036898">
    <property type="entry name" value="RNA_pol_Rpb7-like_N_sf"/>
</dbReference>
<evidence type="ECO:0000313" key="9">
    <source>
        <dbReference type="Proteomes" id="UP000027361"/>
    </source>
</evidence>
<protein>
    <submittedName>
        <fullName evidence="8">Putative DNA-directed RNA polymerase II chain Rpb7</fullName>
    </submittedName>
</protein>
<dbReference type="CDD" id="cd04329">
    <property type="entry name" value="RNAP_II_Rpb7_N"/>
    <property type="match status" value="1"/>
</dbReference>
<name>A0A066W318_TILAU</name>
<dbReference type="GeneID" id="25262462"/>
<dbReference type="STRING" id="1037660.A0A066W318"/>
<dbReference type="OMA" id="TMRQPGL"/>
<gene>
    <name evidence="8" type="ORF">K437DRAFT_224264</name>
</gene>
<dbReference type="OrthoDB" id="1162399at2759"/>
<dbReference type="SUPFAM" id="SSF88798">
    <property type="entry name" value="N-terminal, heterodimerisation domain of RBP7 (RpoE)"/>
    <property type="match status" value="1"/>
</dbReference>
<dbReference type="InterPro" id="IPR045113">
    <property type="entry name" value="Rpb7-like"/>
</dbReference>
<dbReference type="GO" id="GO:0003727">
    <property type="term" value="F:single-stranded RNA binding"/>
    <property type="evidence" value="ECO:0007669"/>
    <property type="project" value="TreeGrafter"/>
</dbReference>
<evidence type="ECO:0000256" key="1">
    <source>
        <dbReference type="ARBA" id="ARBA00004123"/>
    </source>
</evidence>
<dbReference type="GO" id="GO:0045948">
    <property type="term" value="P:positive regulation of translational initiation"/>
    <property type="evidence" value="ECO:0007669"/>
    <property type="project" value="TreeGrafter"/>
</dbReference>
<dbReference type="CDD" id="cd04462">
    <property type="entry name" value="S1_RNAPII_Rpb7"/>
    <property type="match status" value="1"/>
</dbReference>
<dbReference type="PANTHER" id="PTHR12709:SF4">
    <property type="entry name" value="DNA-DIRECTED RNA POLYMERASE II SUBUNIT RPB7"/>
    <property type="match status" value="1"/>
</dbReference>
<sequence length="172" mass="18913">MRFALQKELKHTINLHPSFFGPSMQQFLEAKLRDDVEGTCTGRYGYIIRVVAINDIGEGIVKPGSGLAEFRSKYSAIVMKPFKGEVVDALVTNVNKMGFFASVGPLSIFTSTHLLPVEYQFQADSNPPEFASPEASLTPGIKVRLRIVGTRVDANEVFAIGTMKEDFLGPID</sequence>
<accession>A0A066W318</accession>
<dbReference type="FunFam" id="3.30.1490.120:FF:000001">
    <property type="entry name" value="DNA-directed RNA polymerase II subunit RPB7"/>
    <property type="match status" value="1"/>
</dbReference>
<evidence type="ECO:0000259" key="6">
    <source>
        <dbReference type="Pfam" id="PF00575"/>
    </source>
</evidence>
<keyword evidence="4" id="KW-0804">Transcription</keyword>
<dbReference type="InterPro" id="IPR005576">
    <property type="entry name" value="Rpb7-like_N"/>
</dbReference>
<dbReference type="InParanoid" id="A0A066W318"/>
<dbReference type="Gene3D" id="2.40.50.140">
    <property type="entry name" value="Nucleic acid-binding proteins"/>
    <property type="match status" value="1"/>
</dbReference>